<evidence type="ECO:0000313" key="3">
    <source>
        <dbReference type="Proteomes" id="UP000218811"/>
    </source>
</evidence>
<name>A0A2H3JLN8_WOLCO</name>
<dbReference type="AlphaFoldDB" id="A0A2H3JLN8"/>
<feature type="region of interest" description="Disordered" evidence="1">
    <location>
        <begin position="196"/>
        <end position="239"/>
    </location>
</feature>
<evidence type="ECO:0008006" key="4">
    <source>
        <dbReference type="Google" id="ProtNLM"/>
    </source>
</evidence>
<protein>
    <recommendedName>
        <fullName evidence="4">Retrotransposon gag domain-containing protein</fullName>
    </recommendedName>
</protein>
<dbReference type="Proteomes" id="UP000218811">
    <property type="component" value="Unassembled WGS sequence"/>
</dbReference>
<evidence type="ECO:0000256" key="1">
    <source>
        <dbReference type="SAM" id="MobiDB-lite"/>
    </source>
</evidence>
<proteinExistence type="predicted"/>
<reference evidence="2 3" key="1">
    <citation type="journal article" date="2012" name="Science">
        <title>The Paleozoic origin of enzymatic lignin decomposition reconstructed from 31 fungal genomes.</title>
        <authorList>
            <person name="Floudas D."/>
            <person name="Binder M."/>
            <person name="Riley R."/>
            <person name="Barry K."/>
            <person name="Blanchette R.A."/>
            <person name="Henrissat B."/>
            <person name="Martinez A.T."/>
            <person name="Otillar R."/>
            <person name="Spatafora J.W."/>
            <person name="Yadav J.S."/>
            <person name="Aerts A."/>
            <person name="Benoit I."/>
            <person name="Boyd A."/>
            <person name="Carlson A."/>
            <person name="Copeland A."/>
            <person name="Coutinho P.M."/>
            <person name="de Vries R.P."/>
            <person name="Ferreira P."/>
            <person name="Findley K."/>
            <person name="Foster B."/>
            <person name="Gaskell J."/>
            <person name="Glotzer D."/>
            <person name="Gorecki P."/>
            <person name="Heitman J."/>
            <person name="Hesse C."/>
            <person name="Hori C."/>
            <person name="Igarashi K."/>
            <person name="Jurgens J.A."/>
            <person name="Kallen N."/>
            <person name="Kersten P."/>
            <person name="Kohler A."/>
            <person name="Kuees U."/>
            <person name="Kumar T.K.A."/>
            <person name="Kuo A."/>
            <person name="LaButti K."/>
            <person name="Larrondo L.F."/>
            <person name="Lindquist E."/>
            <person name="Ling A."/>
            <person name="Lombard V."/>
            <person name="Lucas S."/>
            <person name="Lundell T."/>
            <person name="Martin R."/>
            <person name="McLaughlin D.J."/>
            <person name="Morgenstern I."/>
            <person name="Morin E."/>
            <person name="Murat C."/>
            <person name="Nagy L.G."/>
            <person name="Nolan M."/>
            <person name="Ohm R.A."/>
            <person name="Patyshakuliyeva A."/>
            <person name="Rokas A."/>
            <person name="Ruiz-Duenas F.J."/>
            <person name="Sabat G."/>
            <person name="Salamov A."/>
            <person name="Samejima M."/>
            <person name="Schmutz J."/>
            <person name="Slot J.C."/>
            <person name="St John F."/>
            <person name="Stenlid J."/>
            <person name="Sun H."/>
            <person name="Sun S."/>
            <person name="Syed K."/>
            <person name="Tsang A."/>
            <person name="Wiebenga A."/>
            <person name="Young D."/>
            <person name="Pisabarro A."/>
            <person name="Eastwood D.C."/>
            <person name="Martin F."/>
            <person name="Cullen D."/>
            <person name="Grigoriev I.V."/>
            <person name="Hibbett D.S."/>
        </authorList>
    </citation>
    <scope>NUCLEOTIDE SEQUENCE [LARGE SCALE GENOMIC DNA]</scope>
    <source>
        <strain evidence="2 3">MD-104</strain>
    </source>
</reference>
<feature type="compositionally biased region" description="Polar residues" evidence="1">
    <location>
        <begin position="203"/>
        <end position="222"/>
    </location>
</feature>
<dbReference type="EMBL" id="KB468053">
    <property type="protein sequence ID" value="PCH39709.1"/>
    <property type="molecule type" value="Genomic_DNA"/>
</dbReference>
<gene>
    <name evidence="2" type="ORF">WOLCODRAFT_149743</name>
</gene>
<keyword evidence="3" id="KW-1185">Reference proteome</keyword>
<accession>A0A2H3JLN8</accession>
<dbReference type="STRING" id="742152.A0A2H3JLN8"/>
<evidence type="ECO:0000313" key="2">
    <source>
        <dbReference type="EMBL" id="PCH39709.1"/>
    </source>
</evidence>
<sequence>MRQKATLPPEFSDEDSKVQVQEWLHKCIMYFGVARITDDCKQIVQALQHLSGSAFDYQEQLIQDSADLSKSLGMWMEFKNQMEWVYRKKTDEEVARKEIESYFSSEGKKKANANFYTYAECLRQLAKKAKTENTTLMKKLKDIMPEKVKDTFTLAKVFGNKIPTEWELYLNQAISIHKEVYHDAITGSIFDNGKEKEKKMGSLTKSSNTITKESQTSSQQRASGGDGGKQRIPKGSVPRTVIKKTKAEKYYFWAPPHKCTICKCDNCQSGGTKCFWKPTTSIRSSATALATRGDKRKGQHIREIVPEYFVLDDETAPAAPTVGMLVHTSTHIEEVPEESVVISISSPTPLSEGSNYSFLLGSSSGFFEGRM</sequence>
<organism evidence="2 3">
    <name type="scientific">Wolfiporia cocos (strain MD-104)</name>
    <name type="common">Brown rot fungus</name>
    <dbReference type="NCBI Taxonomy" id="742152"/>
    <lineage>
        <taxon>Eukaryota</taxon>
        <taxon>Fungi</taxon>
        <taxon>Dikarya</taxon>
        <taxon>Basidiomycota</taxon>
        <taxon>Agaricomycotina</taxon>
        <taxon>Agaricomycetes</taxon>
        <taxon>Polyporales</taxon>
        <taxon>Phaeolaceae</taxon>
        <taxon>Wolfiporia</taxon>
    </lineage>
</organism>